<dbReference type="GO" id="GO:0005524">
    <property type="term" value="F:ATP binding"/>
    <property type="evidence" value="ECO:0007669"/>
    <property type="project" value="UniProtKB-UniRule"/>
</dbReference>
<comment type="pathway">
    <text evidence="2">Cofactor biosynthesis; molybdopterin biosynthesis.</text>
</comment>
<dbReference type="Proteomes" id="UP000324832">
    <property type="component" value="Unassembled WGS sequence"/>
</dbReference>
<evidence type="ECO:0000256" key="2">
    <source>
        <dbReference type="RuleBase" id="RU365090"/>
    </source>
</evidence>
<dbReference type="UniPathway" id="UPA00344"/>
<keyword evidence="2" id="KW-0460">Magnesium</keyword>
<dbReference type="GO" id="GO:0072579">
    <property type="term" value="P:glycine receptor clustering"/>
    <property type="evidence" value="ECO:0007669"/>
    <property type="project" value="TreeGrafter"/>
</dbReference>
<dbReference type="GO" id="GO:0098970">
    <property type="term" value="P:postsynaptic neurotransmitter receptor diffusion trapping"/>
    <property type="evidence" value="ECO:0007669"/>
    <property type="project" value="TreeGrafter"/>
</dbReference>
<gene>
    <name evidence="4" type="ORF">LSINAPIS_LOCUS10558</name>
</gene>
<comment type="similarity">
    <text evidence="1">In the N-terminal section; belongs to the MoaB/Mog family.</text>
</comment>
<dbReference type="GO" id="GO:0061599">
    <property type="term" value="F:molybdopterin molybdotransferase activity"/>
    <property type="evidence" value="ECO:0007669"/>
    <property type="project" value="UniProtKB-UniRule"/>
</dbReference>
<comment type="similarity">
    <text evidence="2">Belongs to the MoeA family.</text>
</comment>
<keyword evidence="2" id="KW-0479">Metal-binding</keyword>
<dbReference type="GO" id="GO:0046872">
    <property type="term" value="F:metal ion binding"/>
    <property type="evidence" value="ECO:0007669"/>
    <property type="project" value="UniProtKB-UniRule"/>
</dbReference>
<dbReference type="SUPFAM" id="SSF63867">
    <property type="entry name" value="MoeA C-terminal domain-like"/>
    <property type="match status" value="1"/>
</dbReference>
<evidence type="ECO:0000259" key="3">
    <source>
        <dbReference type="Pfam" id="PF00994"/>
    </source>
</evidence>
<dbReference type="InterPro" id="IPR036425">
    <property type="entry name" value="MoaB/Mog-like_dom_sf"/>
</dbReference>
<dbReference type="InterPro" id="IPR038987">
    <property type="entry name" value="MoeA-like"/>
</dbReference>
<dbReference type="InterPro" id="IPR036688">
    <property type="entry name" value="MoeA_C_domain_IV_sf"/>
</dbReference>
<comment type="catalytic activity">
    <reaction evidence="2">
        <text>adenylyl-molybdopterin + molybdate = Mo-molybdopterin + AMP + H(+)</text>
        <dbReference type="Rhea" id="RHEA:35047"/>
        <dbReference type="ChEBI" id="CHEBI:15378"/>
        <dbReference type="ChEBI" id="CHEBI:36264"/>
        <dbReference type="ChEBI" id="CHEBI:62727"/>
        <dbReference type="ChEBI" id="CHEBI:71302"/>
        <dbReference type="ChEBI" id="CHEBI:456215"/>
    </reaction>
</comment>
<keyword evidence="2" id="KW-0808">Transferase</keyword>
<comment type="catalytic activity">
    <reaction evidence="2">
        <text>molybdopterin + ATP + H(+) = adenylyl-molybdopterin + diphosphate</text>
        <dbReference type="Rhea" id="RHEA:31331"/>
        <dbReference type="ChEBI" id="CHEBI:15378"/>
        <dbReference type="ChEBI" id="CHEBI:30616"/>
        <dbReference type="ChEBI" id="CHEBI:33019"/>
        <dbReference type="ChEBI" id="CHEBI:58698"/>
        <dbReference type="ChEBI" id="CHEBI:62727"/>
    </reaction>
</comment>
<evidence type="ECO:0000313" key="5">
    <source>
        <dbReference type="Proteomes" id="UP000324832"/>
    </source>
</evidence>
<proteinExistence type="inferred from homology"/>
<dbReference type="PANTHER" id="PTHR10192:SF5">
    <property type="entry name" value="GEPHYRIN"/>
    <property type="match status" value="1"/>
</dbReference>
<sequence>MGERDLLKPVLQHDFGASIHFGRVRMKPGKPSTFATCTYKGRTKYIFALPGNPVSAYVCCVLFVVRALRRCTRDTSEYARMRVRLAGDVTLDPRPEYARACSSRLLSVCGASVLLELPAATDTVKVLAADSTVSALIVGRIDLTRS</sequence>
<dbReference type="GO" id="GO:0061598">
    <property type="term" value="F:molybdopterin adenylyltransferase activity"/>
    <property type="evidence" value="ECO:0007669"/>
    <property type="project" value="UniProtKB-UniRule"/>
</dbReference>
<feature type="domain" description="MoaB/Mog" evidence="3">
    <location>
        <begin position="1"/>
        <end position="69"/>
    </location>
</feature>
<dbReference type="Gene3D" id="2.40.340.10">
    <property type="entry name" value="MoeA, C-terminal, domain IV"/>
    <property type="match status" value="1"/>
</dbReference>
<protein>
    <recommendedName>
        <fullName evidence="3">MoaB/Mog domain-containing protein</fullName>
    </recommendedName>
</protein>
<dbReference type="Gene3D" id="3.40.980.10">
    <property type="entry name" value="MoaB/Mog-like domain"/>
    <property type="match status" value="1"/>
</dbReference>
<comment type="function">
    <text evidence="2">Catalyzes two steps in the biosynthesis of the molybdenum cofactor. In the first step, molybdopterin is adenylated. Subsequently, molybdate is inserted into adenylated molybdopterin and AMP is released.</text>
</comment>
<dbReference type="AlphaFoldDB" id="A0A5E4QQY0"/>
<dbReference type="GO" id="GO:0006777">
    <property type="term" value="P:Mo-molybdopterin cofactor biosynthetic process"/>
    <property type="evidence" value="ECO:0007669"/>
    <property type="project" value="UniProtKB-UniRule"/>
</dbReference>
<accession>A0A5E4QQY0</accession>
<evidence type="ECO:0000256" key="1">
    <source>
        <dbReference type="ARBA" id="ARBA00007589"/>
    </source>
</evidence>
<dbReference type="EMBL" id="FZQP02004322">
    <property type="protein sequence ID" value="VVC99751.1"/>
    <property type="molecule type" value="Genomic_DNA"/>
</dbReference>
<dbReference type="GO" id="GO:0097112">
    <property type="term" value="P:gamma-aminobutyric acid receptor clustering"/>
    <property type="evidence" value="ECO:0007669"/>
    <property type="project" value="TreeGrafter"/>
</dbReference>
<dbReference type="InterPro" id="IPR001453">
    <property type="entry name" value="MoaB/Mog_dom"/>
</dbReference>
<dbReference type="GO" id="GO:0005829">
    <property type="term" value="C:cytosol"/>
    <property type="evidence" value="ECO:0007669"/>
    <property type="project" value="TreeGrafter"/>
</dbReference>
<name>A0A5E4QQY0_9NEOP</name>
<reference evidence="4 5" key="1">
    <citation type="submission" date="2017-07" db="EMBL/GenBank/DDBJ databases">
        <authorList>
            <person name="Talla V."/>
            <person name="Backstrom N."/>
        </authorList>
    </citation>
    <scope>NUCLEOTIDE SEQUENCE [LARGE SCALE GENOMIC DNA]</scope>
</reference>
<dbReference type="GO" id="GO:0030425">
    <property type="term" value="C:dendrite"/>
    <property type="evidence" value="ECO:0007669"/>
    <property type="project" value="TreeGrafter"/>
</dbReference>
<dbReference type="PANTHER" id="PTHR10192">
    <property type="entry name" value="MOLYBDOPTERIN BIOSYNTHESIS PROTEIN"/>
    <property type="match status" value="1"/>
</dbReference>
<organism evidence="4 5">
    <name type="scientific">Leptidea sinapis</name>
    <dbReference type="NCBI Taxonomy" id="189913"/>
    <lineage>
        <taxon>Eukaryota</taxon>
        <taxon>Metazoa</taxon>
        <taxon>Ecdysozoa</taxon>
        <taxon>Arthropoda</taxon>
        <taxon>Hexapoda</taxon>
        <taxon>Insecta</taxon>
        <taxon>Pterygota</taxon>
        <taxon>Neoptera</taxon>
        <taxon>Endopterygota</taxon>
        <taxon>Lepidoptera</taxon>
        <taxon>Glossata</taxon>
        <taxon>Ditrysia</taxon>
        <taxon>Papilionoidea</taxon>
        <taxon>Pieridae</taxon>
        <taxon>Dismorphiinae</taxon>
        <taxon>Leptidea</taxon>
    </lineage>
</organism>
<keyword evidence="2" id="KW-0500">Molybdenum</keyword>
<dbReference type="Pfam" id="PF00994">
    <property type="entry name" value="MoCF_biosynth"/>
    <property type="match status" value="1"/>
</dbReference>
<comment type="cofactor">
    <cofactor evidence="2">
        <name>Mg(2+)</name>
        <dbReference type="ChEBI" id="CHEBI:18420"/>
    </cofactor>
</comment>
<dbReference type="GO" id="GO:0099634">
    <property type="term" value="C:postsynaptic specialization membrane"/>
    <property type="evidence" value="ECO:0007669"/>
    <property type="project" value="GOC"/>
</dbReference>
<dbReference type="SUPFAM" id="SSF53218">
    <property type="entry name" value="Molybdenum cofactor biosynthesis proteins"/>
    <property type="match status" value="1"/>
</dbReference>
<keyword evidence="5" id="KW-1185">Reference proteome</keyword>
<keyword evidence="2" id="KW-0501">Molybdenum cofactor biosynthesis</keyword>
<evidence type="ECO:0000313" key="4">
    <source>
        <dbReference type="EMBL" id="VVC99751.1"/>
    </source>
</evidence>
<dbReference type="GO" id="GO:0007529">
    <property type="term" value="P:establishment of synaptic specificity at neuromuscular junction"/>
    <property type="evidence" value="ECO:0007669"/>
    <property type="project" value="TreeGrafter"/>
</dbReference>